<keyword evidence="1" id="KW-0732">Signal</keyword>
<dbReference type="EMBL" id="WJYA01000003">
    <property type="protein sequence ID" value="MTE26083.1"/>
    <property type="molecule type" value="Genomic_DNA"/>
</dbReference>
<evidence type="ECO:0000256" key="1">
    <source>
        <dbReference type="SAM" id="SignalP"/>
    </source>
</evidence>
<feature type="signal peptide" evidence="1">
    <location>
        <begin position="1"/>
        <end position="18"/>
    </location>
</feature>
<keyword evidence="3" id="KW-1185">Reference proteome</keyword>
<comment type="caution">
    <text evidence="2">The sequence shown here is derived from an EMBL/GenBank/DDBJ whole genome shotgun (WGS) entry which is preliminary data.</text>
</comment>
<protein>
    <submittedName>
        <fullName evidence="2">DUF3108 domain-containing protein</fullName>
    </submittedName>
</protein>
<dbReference type="AlphaFoldDB" id="A0A7K1GAB2"/>
<accession>A0A7K1GAB2</accession>
<organism evidence="2 3">
    <name type="scientific">Winogradskyella ouciana</name>
    <dbReference type="NCBI Taxonomy" id="2608631"/>
    <lineage>
        <taxon>Bacteria</taxon>
        <taxon>Pseudomonadati</taxon>
        <taxon>Bacteroidota</taxon>
        <taxon>Flavobacteriia</taxon>
        <taxon>Flavobacteriales</taxon>
        <taxon>Flavobacteriaceae</taxon>
        <taxon>Winogradskyella</taxon>
    </lineage>
</organism>
<sequence length="259" mass="29587">MKHYFFFFTVLISLCSVAQNKTIAAGEKLVYTASYNMSGLLTDIAQVKMETSEVKTSKSTLMRLKCTATTFKKWDNFFKIRDLYESYVNPKTLTPYLYKRDISEGGYYKFMQYKYNHKAKLVKSLKRKKRKDGKTWDENKTVKINASTKDLVSTLYHIRNLDIHKASPGDSQNFTILFDNEETTITIKYIGKETISTKIGSKECYKLAISVKDSDVLKGNNANLLWLTADANKIPVYAKFKIPVGNGELKIVSATGLKH</sequence>
<reference evidence="2 3" key="1">
    <citation type="submission" date="2019-11" db="EMBL/GenBank/DDBJ databases">
        <title>Winogradskyella ouciana sp. nov., isolated from the hadal seawater of the Mariana Trench.</title>
        <authorList>
            <person name="Liu R."/>
        </authorList>
    </citation>
    <scope>NUCLEOTIDE SEQUENCE [LARGE SCALE GENOMIC DNA]</scope>
    <source>
        <strain evidence="2 3">ZXX205</strain>
    </source>
</reference>
<dbReference type="Pfam" id="PF11306">
    <property type="entry name" value="DUF3108"/>
    <property type="match status" value="1"/>
</dbReference>
<dbReference type="RefSeq" id="WP_155087917.1">
    <property type="nucleotide sequence ID" value="NZ_WJYA01000003.1"/>
</dbReference>
<dbReference type="InterPro" id="IPR021457">
    <property type="entry name" value="DUF3108"/>
</dbReference>
<evidence type="ECO:0000313" key="2">
    <source>
        <dbReference type="EMBL" id="MTE26083.1"/>
    </source>
</evidence>
<gene>
    <name evidence="2" type="ORF">F1003_03975</name>
</gene>
<dbReference type="Proteomes" id="UP000447545">
    <property type="component" value="Unassembled WGS sequence"/>
</dbReference>
<proteinExistence type="predicted"/>
<evidence type="ECO:0000313" key="3">
    <source>
        <dbReference type="Proteomes" id="UP000447545"/>
    </source>
</evidence>
<name>A0A7K1GAB2_9FLAO</name>
<feature type="chain" id="PRO_5029733897" evidence="1">
    <location>
        <begin position="19"/>
        <end position="259"/>
    </location>
</feature>